<evidence type="ECO:0000313" key="1">
    <source>
        <dbReference type="EMBL" id="MCZ0666582.1"/>
    </source>
</evidence>
<gene>
    <name evidence="1" type="ORF">OZZ17_03400</name>
</gene>
<proteinExistence type="predicted"/>
<comment type="caution">
    <text evidence="1">The sequence shown here is derived from an EMBL/GenBank/DDBJ whole genome shotgun (WGS) entry which is preliminary data.</text>
</comment>
<sequence length="54" mass="6410">MRKVVLEPHKEKSNLWCWNVLQYSESQDTWYSIGSGIEVNWDIAARKAKEIIKM</sequence>
<dbReference type="EMBL" id="JAPRAY010000003">
    <property type="protein sequence ID" value="MCZ0666582.1"/>
    <property type="molecule type" value="Genomic_DNA"/>
</dbReference>
<reference evidence="1" key="1">
    <citation type="submission" date="2022-11" db="EMBL/GenBank/DDBJ databases">
        <title>Temperate bacteriophages infecting mucin-degrading bacterium Ruminococcus gnavus from the human gut.</title>
        <authorList>
            <person name="Buttimer C."/>
        </authorList>
    </citation>
    <scope>NUCLEOTIDE SEQUENCE</scope>
    <source>
        <strain evidence="1">CCUG 49994</strain>
    </source>
</reference>
<name>A0A9Q4EZW3_MEDGN</name>
<protein>
    <submittedName>
        <fullName evidence="1">Uncharacterized protein</fullName>
    </submittedName>
</protein>
<dbReference type="RefSeq" id="WP_004840018.1">
    <property type="nucleotide sequence ID" value="NZ_CABKQB010000010.1"/>
</dbReference>
<dbReference type="AlphaFoldDB" id="A0A9Q4EZW3"/>
<organism evidence="1 2">
    <name type="scientific">Mediterraneibacter gnavus</name>
    <name type="common">Ruminococcus gnavus</name>
    <dbReference type="NCBI Taxonomy" id="33038"/>
    <lineage>
        <taxon>Bacteria</taxon>
        <taxon>Bacillati</taxon>
        <taxon>Bacillota</taxon>
        <taxon>Clostridia</taxon>
        <taxon>Lachnospirales</taxon>
        <taxon>Lachnospiraceae</taxon>
        <taxon>Mediterraneibacter</taxon>
    </lineage>
</organism>
<accession>A0A9Q4EZW3</accession>
<dbReference type="Proteomes" id="UP001079535">
    <property type="component" value="Unassembled WGS sequence"/>
</dbReference>
<evidence type="ECO:0000313" key="2">
    <source>
        <dbReference type="Proteomes" id="UP001079535"/>
    </source>
</evidence>
<dbReference type="GeneID" id="57435471"/>